<feature type="compositionally biased region" description="Polar residues" evidence="1">
    <location>
        <begin position="179"/>
        <end position="190"/>
    </location>
</feature>
<dbReference type="EMBL" id="JARJCM010000015">
    <property type="protein sequence ID" value="KAJ7041835.1"/>
    <property type="molecule type" value="Genomic_DNA"/>
</dbReference>
<dbReference type="SUPFAM" id="SSF55658">
    <property type="entry name" value="L9 N-domain-like"/>
    <property type="match status" value="1"/>
</dbReference>
<evidence type="ECO:0000313" key="4">
    <source>
        <dbReference type="Proteomes" id="UP001218188"/>
    </source>
</evidence>
<keyword evidence="4" id="KW-1185">Reference proteome</keyword>
<dbReference type="Proteomes" id="UP001218188">
    <property type="component" value="Unassembled WGS sequence"/>
</dbReference>
<evidence type="ECO:0000313" key="3">
    <source>
        <dbReference type="EMBL" id="KAJ7041835.1"/>
    </source>
</evidence>
<evidence type="ECO:0000256" key="1">
    <source>
        <dbReference type="SAM" id="MobiDB-lite"/>
    </source>
</evidence>
<comment type="caution">
    <text evidence="3">The sequence shown here is derived from an EMBL/GenBank/DDBJ whole genome shotgun (WGS) entry which is preliminary data.</text>
</comment>
<feature type="compositionally biased region" description="Low complexity" evidence="1">
    <location>
        <begin position="145"/>
        <end position="178"/>
    </location>
</feature>
<feature type="domain" description="Ribonuclease H1 N-terminal" evidence="2">
    <location>
        <begin position="31"/>
        <end position="71"/>
    </location>
</feature>
<sequence>MPPPGRPRCVAPYRPEKGDEDIEKVLAKQGKVYVVGNGRTMGIFTAEARARKQVEGVSNGHWRKAKSASEALSIWAQECDAFHDAGCPTHDDLDMARIRPAPRRDVATNSQNARLVLQTGESPARYTTTKMSEAEAFSMLGFSSSSASTAPRSVPATSRSALSPSPATPISPSAARSSRFTTSPVKTSTHPPSPLSTMDAVDAFSRMGLSEPVVHTAPVKQWVVVGVNIFFAQRTDALDYILTHRLPAPCGLLGSRNIRKLRCFARGEKYVPGPLDGEYSDDE</sequence>
<name>A0AAD6TA45_9AGAR</name>
<evidence type="ECO:0000259" key="2">
    <source>
        <dbReference type="Pfam" id="PF01693"/>
    </source>
</evidence>
<reference evidence="3" key="1">
    <citation type="submission" date="2023-03" db="EMBL/GenBank/DDBJ databases">
        <title>Massive genome expansion in bonnet fungi (Mycena s.s.) driven by repeated elements and novel gene families across ecological guilds.</title>
        <authorList>
            <consortium name="Lawrence Berkeley National Laboratory"/>
            <person name="Harder C.B."/>
            <person name="Miyauchi S."/>
            <person name="Viragh M."/>
            <person name="Kuo A."/>
            <person name="Thoen E."/>
            <person name="Andreopoulos B."/>
            <person name="Lu D."/>
            <person name="Skrede I."/>
            <person name="Drula E."/>
            <person name="Henrissat B."/>
            <person name="Morin E."/>
            <person name="Kohler A."/>
            <person name="Barry K."/>
            <person name="LaButti K."/>
            <person name="Morin E."/>
            <person name="Salamov A."/>
            <person name="Lipzen A."/>
            <person name="Mereny Z."/>
            <person name="Hegedus B."/>
            <person name="Baldrian P."/>
            <person name="Stursova M."/>
            <person name="Weitz H."/>
            <person name="Taylor A."/>
            <person name="Grigoriev I.V."/>
            <person name="Nagy L.G."/>
            <person name="Martin F."/>
            <person name="Kauserud H."/>
        </authorList>
    </citation>
    <scope>NUCLEOTIDE SEQUENCE</scope>
    <source>
        <strain evidence="3">CBHHK200</strain>
    </source>
</reference>
<dbReference type="InterPro" id="IPR011320">
    <property type="entry name" value="RNase_H1_N"/>
</dbReference>
<feature type="region of interest" description="Disordered" evidence="1">
    <location>
        <begin position="145"/>
        <end position="196"/>
    </location>
</feature>
<dbReference type="InterPro" id="IPR009027">
    <property type="entry name" value="Ribosomal_bL9/RNase_H1_N"/>
</dbReference>
<dbReference type="Gene3D" id="3.40.970.10">
    <property type="entry name" value="Ribonuclease H1, N-terminal domain"/>
    <property type="match status" value="1"/>
</dbReference>
<dbReference type="AlphaFoldDB" id="A0AAD6TA45"/>
<proteinExistence type="predicted"/>
<gene>
    <name evidence="3" type="ORF">C8F04DRAFT_1252774</name>
</gene>
<dbReference type="Pfam" id="PF01693">
    <property type="entry name" value="Cauli_VI"/>
    <property type="match status" value="1"/>
</dbReference>
<protein>
    <recommendedName>
        <fullName evidence="2">Ribonuclease H1 N-terminal domain-containing protein</fullName>
    </recommendedName>
</protein>
<accession>A0AAD6TA45</accession>
<organism evidence="3 4">
    <name type="scientific">Mycena alexandri</name>
    <dbReference type="NCBI Taxonomy" id="1745969"/>
    <lineage>
        <taxon>Eukaryota</taxon>
        <taxon>Fungi</taxon>
        <taxon>Dikarya</taxon>
        <taxon>Basidiomycota</taxon>
        <taxon>Agaricomycotina</taxon>
        <taxon>Agaricomycetes</taxon>
        <taxon>Agaricomycetidae</taxon>
        <taxon>Agaricales</taxon>
        <taxon>Marasmiineae</taxon>
        <taxon>Mycenaceae</taxon>
        <taxon>Mycena</taxon>
    </lineage>
</organism>
<dbReference type="InterPro" id="IPR037056">
    <property type="entry name" value="RNase_H1_N_sf"/>
</dbReference>